<gene>
    <name evidence="1" type="ORF">CEXT_288651</name>
</gene>
<organism evidence="1 2">
    <name type="scientific">Caerostris extrusa</name>
    <name type="common">Bark spider</name>
    <name type="synonym">Caerostris bankana</name>
    <dbReference type="NCBI Taxonomy" id="172846"/>
    <lineage>
        <taxon>Eukaryota</taxon>
        <taxon>Metazoa</taxon>
        <taxon>Ecdysozoa</taxon>
        <taxon>Arthropoda</taxon>
        <taxon>Chelicerata</taxon>
        <taxon>Arachnida</taxon>
        <taxon>Araneae</taxon>
        <taxon>Araneomorphae</taxon>
        <taxon>Entelegynae</taxon>
        <taxon>Araneoidea</taxon>
        <taxon>Araneidae</taxon>
        <taxon>Caerostris</taxon>
    </lineage>
</organism>
<dbReference type="AlphaFoldDB" id="A0AAV4QH05"/>
<comment type="caution">
    <text evidence="1">The sequence shown here is derived from an EMBL/GenBank/DDBJ whole genome shotgun (WGS) entry which is preliminary data.</text>
</comment>
<dbReference type="Proteomes" id="UP001054945">
    <property type="component" value="Unassembled WGS sequence"/>
</dbReference>
<sequence>MISTSGEGVRMNDRIYKIAQILFDINSYYQRLRVGVSVNVSEIALCEGQLRDHQWPGRRFLESLPPDEQIRRSRWGGNEIV</sequence>
<name>A0AAV4QH05_CAEEX</name>
<accession>A0AAV4QH05</accession>
<proteinExistence type="predicted"/>
<evidence type="ECO:0000313" key="1">
    <source>
        <dbReference type="EMBL" id="GIY08191.1"/>
    </source>
</evidence>
<protein>
    <submittedName>
        <fullName evidence="1">Uncharacterized protein</fullName>
    </submittedName>
</protein>
<reference evidence="1 2" key="1">
    <citation type="submission" date="2021-06" db="EMBL/GenBank/DDBJ databases">
        <title>Caerostris extrusa draft genome.</title>
        <authorList>
            <person name="Kono N."/>
            <person name="Arakawa K."/>
        </authorList>
    </citation>
    <scope>NUCLEOTIDE SEQUENCE [LARGE SCALE GENOMIC DNA]</scope>
</reference>
<keyword evidence="2" id="KW-1185">Reference proteome</keyword>
<evidence type="ECO:0000313" key="2">
    <source>
        <dbReference type="Proteomes" id="UP001054945"/>
    </source>
</evidence>
<dbReference type="EMBL" id="BPLR01006211">
    <property type="protein sequence ID" value="GIY08191.1"/>
    <property type="molecule type" value="Genomic_DNA"/>
</dbReference>